<sequence length="439" mass="49575">MAALDVYMNGYQVGVFTKTNTGAHHFKYDEVWLKLPGSRPISLSMPLRYQAYQGDEVYNFFDNLLPDNLEVRRRIVARHNAESTQPFDLLAKVGQDSVGALQLVQQGTLVNDIKKIEYKPLSEAELEKVLTGYQDDAPLGMIKDEEDFRISIAGAQEKTALLDIDGHWCLPLNTTPTTHIIKLPIGKIESHSYSIDMSDSVENEYLCMLIAREFGLSVPHCFMMKVGGIKALAVERFDRKYSSDNSWIMRLPQEDFCQTLNVPSAKKYESHGGSGITEIMSYLLGSVNAQFDRYEFMKAQVLFWLLAATDGHAKNFSLFIEAEGYYRLTPFYDILSMYPVFGGRGLHPRDAKLAMGLTGTKGKKYKIEQIFPRHFFQTAKVVGFDKDAMARILIEYAETVDTVIINVKSQLPVDFPAHISDSILGGLYARAKRLVIGWD</sequence>
<dbReference type="GO" id="GO:0004674">
    <property type="term" value="F:protein serine/threonine kinase activity"/>
    <property type="evidence" value="ECO:0007669"/>
    <property type="project" value="UniProtKB-KW"/>
</dbReference>
<evidence type="ECO:0000313" key="7">
    <source>
        <dbReference type="EMBL" id="KOY62114.1"/>
    </source>
</evidence>
<gene>
    <name evidence="7" type="ORF">AM629_10315</name>
    <name evidence="6" type="ORF">F0L16_18485</name>
</gene>
<dbReference type="OrthoDB" id="9805913at2"/>
<accession>A0A5B0VWD1</accession>
<dbReference type="NCBIfam" id="TIGR03071">
    <property type="entry name" value="couple_hipA"/>
    <property type="match status" value="1"/>
</dbReference>
<keyword evidence="3 7" id="KW-0418">Kinase</keyword>
<reference evidence="6 9" key="2">
    <citation type="submission" date="2019-09" db="EMBL/GenBank/DDBJ databases">
        <title>Whole genome sequence of Photorhabdus heterorhabditis strain ETL (Enterobacteriales: Enterobacteriaceae) a bacterial symbiont of Heterorhabditis zealandica strain ETL (Rhabditida: Heterorhabditidae).</title>
        <authorList>
            <person name="Lulamba T.E."/>
            <person name="Serepa-Dlamini M.H."/>
        </authorList>
    </citation>
    <scope>NUCLEOTIDE SEQUENCE [LARGE SCALE GENOMIC DNA]</scope>
    <source>
        <strain evidence="6 9">ETL</strain>
    </source>
</reference>
<protein>
    <submittedName>
        <fullName evidence="7">Serine/threonine protein kinase</fullName>
    </submittedName>
    <submittedName>
        <fullName evidence="6">Type II toxin-antitoxin system HipA family toxin</fullName>
    </submittedName>
</protein>
<dbReference type="Proteomes" id="UP000322184">
    <property type="component" value="Unassembled WGS sequence"/>
</dbReference>
<dbReference type="AlphaFoldDB" id="A0A5B0VWD1"/>
<evidence type="ECO:0000256" key="3">
    <source>
        <dbReference type="ARBA" id="ARBA00022777"/>
    </source>
</evidence>
<name>A0A5B0VWD1_9GAMM</name>
<dbReference type="GO" id="GO:0005829">
    <property type="term" value="C:cytosol"/>
    <property type="evidence" value="ECO:0007669"/>
    <property type="project" value="TreeGrafter"/>
</dbReference>
<evidence type="ECO:0000313" key="9">
    <source>
        <dbReference type="Proteomes" id="UP000322184"/>
    </source>
</evidence>
<dbReference type="STRING" id="880156.AM629_10315"/>
<dbReference type="Proteomes" id="UP000037727">
    <property type="component" value="Unassembled WGS sequence"/>
</dbReference>
<dbReference type="InterPro" id="IPR052028">
    <property type="entry name" value="HipA_Ser/Thr_kinase"/>
</dbReference>
<dbReference type="EMBL" id="VTUW01000049">
    <property type="protein sequence ID" value="KAA1179012.1"/>
    <property type="molecule type" value="Genomic_DNA"/>
</dbReference>
<comment type="caution">
    <text evidence="6">The sequence shown here is derived from an EMBL/GenBank/DDBJ whole genome shotgun (WGS) entry which is preliminary data.</text>
</comment>
<dbReference type="PANTHER" id="PTHR37419:SF1">
    <property type="entry name" value="SERINE_THREONINE-PROTEIN KINASE TOXIN HIPA"/>
    <property type="match status" value="1"/>
</dbReference>
<evidence type="ECO:0000259" key="5">
    <source>
        <dbReference type="Pfam" id="PF13657"/>
    </source>
</evidence>
<feature type="domain" description="HipA-like C-terminal" evidence="4">
    <location>
        <begin position="150"/>
        <end position="402"/>
    </location>
</feature>
<dbReference type="RefSeq" id="WP_054478638.1">
    <property type="nucleotide sequence ID" value="NZ_CAWMRL010000024.1"/>
</dbReference>
<evidence type="ECO:0000256" key="1">
    <source>
        <dbReference type="ARBA" id="ARBA00010164"/>
    </source>
</evidence>
<keyword evidence="7" id="KW-0723">Serine/threonine-protein kinase</keyword>
<dbReference type="InterPro" id="IPR012893">
    <property type="entry name" value="HipA-like_C"/>
</dbReference>
<proteinExistence type="inferred from homology"/>
<evidence type="ECO:0000313" key="6">
    <source>
        <dbReference type="EMBL" id="KAA1179012.1"/>
    </source>
</evidence>
<keyword evidence="2" id="KW-0808">Transferase</keyword>
<evidence type="ECO:0000259" key="4">
    <source>
        <dbReference type="Pfam" id="PF07804"/>
    </source>
</evidence>
<dbReference type="EMBL" id="LJCS01000024">
    <property type="protein sequence ID" value="KOY62114.1"/>
    <property type="molecule type" value="Genomic_DNA"/>
</dbReference>
<dbReference type="CDD" id="cd17808">
    <property type="entry name" value="HipA_Ec_like"/>
    <property type="match status" value="1"/>
</dbReference>
<dbReference type="InterPro" id="IPR017508">
    <property type="entry name" value="HipA_N1"/>
</dbReference>
<evidence type="ECO:0000313" key="8">
    <source>
        <dbReference type="Proteomes" id="UP000037727"/>
    </source>
</evidence>
<reference evidence="7 8" key="1">
    <citation type="submission" date="2015-09" db="EMBL/GenBank/DDBJ databases">
        <title>Draft genome sequence and assembly of Photorhabdus sp. VMG, a bacterial symbiont associated with Heterorhabditis zealandica.</title>
        <authorList>
            <person name="Naidoo S."/>
            <person name="Featherston J."/>
            <person name="Mothupi B."/>
            <person name="Gray V.M."/>
        </authorList>
    </citation>
    <scope>NUCLEOTIDE SEQUENCE [LARGE SCALE GENOMIC DNA]</scope>
    <source>
        <strain evidence="7 8">VMG</strain>
    </source>
</reference>
<evidence type="ECO:0000256" key="2">
    <source>
        <dbReference type="ARBA" id="ARBA00022679"/>
    </source>
</evidence>
<dbReference type="PANTHER" id="PTHR37419">
    <property type="entry name" value="SERINE/THREONINE-PROTEIN KINASE TOXIN HIPA"/>
    <property type="match status" value="1"/>
</dbReference>
<organism evidence="6 9">
    <name type="scientific">Photorhabdus heterorhabditis</name>
    <dbReference type="NCBI Taxonomy" id="880156"/>
    <lineage>
        <taxon>Bacteria</taxon>
        <taxon>Pseudomonadati</taxon>
        <taxon>Pseudomonadota</taxon>
        <taxon>Gammaproteobacteria</taxon>
        <taxon>Enterobacterales</taxon>
        <taxon>Morganellaceae</taxon>
        <taxon>Photorhabdus</taxon>
    </lineage>
</organism>
<comment type="similarity">
    <text evidence="1">Belongs to the HipA Ser/Thr kinase family.</text>
</comment>
<feature type="domain" description="HipA N-terminal subdomain 1" evidence="5">
    <location>
        <begin position="4"/>
        <end position="103"/>
    </location>
</feature>
<keyword evidence="8" id="KW-1185">Reference proteome</keyword>
<dbReference type="Pfam" id="PF13657">
    <property type="entry name" value="Couple_hipA"/>
    <property type="match status" value="1"/>
</dbReference>
<dbReference type="Pfam" id="PF07804">
    <property type="entry name" value="HipA_C"/>
    <property type="match status" value="1"/>
</dbReference>